<sequence>MPYPEYSLADDLERLHLNQLALEAALMELTSLVEKQGHAAAGNNVRSALQTIGENAGHIKQGLAKLRAQGPH</sequence>
<dbReference type="Proteomes" id="UP000076489">
    <property type="component" value="Unassembled WGS sequence"/>
</dbReference>
<dbReference type="EMBL" id="LUKJ01000003">
    <property type="protein sequence ID" value="KZN20229.1"/>
    <property type="molecule type" value="Genomic_DNA"/>
</dbReference>
<evidence type="ECO:0000313" key="2">
    <source>
        <dbReference type="Proteomes" id="UP000076489"/>
    </source>
</evidence>
<evidence type="ECO:0000313" key="1">
    <source>
        <dbReference type="EMBL" id="KZN20229.1"/>
    </source>
</evidence>
<reference evidence="2" key="1">
    <citation type="submission" date="2016-03" db="EMBL/GenBank/DDBJ databases">
        <authorList>
            <person name="Ray J."/>
            <person name="Price M."/>
            <person name="Deutschbauer A."/>
        </authorList>
    </citation>
    <scope>NUCLEOTIDE SEQUENCE [LARGE SCALE GENOMIC DNA]</scope>
    <source>
        <strain evidence="2">FW300-N1B4</strain>
    </source>
</reference>
<comment type="caution">
    <text evidence="1">The sequence shown here is derived from an EMBL/GenBank/DDBJ whole genome shotgun (WGS) entry which is preliminary data.</text>
</comment>
<proteinExistence type="predicted"/>
<dbReference type="AlphaFoldDB" id="A0A166QGN7"/>
<accession>A0A166QGN7</accession>
<reference evidence="1 2" key="2">
    <citation type="journal article" date="2018" name="Nature">
        <title>Mutant phenotypes for thousands of bacterial genes of unknown function.</title>
        <authorList>
            <person name="Price M.N."/>
            <person name="Wetmore K.M."/>
            <person name="Waters R.J."/>
            <person name="Callaghan M."/>
            <person name="Ray J."/>
            <person name="Liu H."/>
            <person name="Kuehl J.V."/>
            <person name="Melnyk R.A."/>
            <person name="Lamson J.S."/>
            <person name="Suh Y."/>
            <person name="Carlson H.K."/>
            <person name="Esquivel Z."/>
            <person name="Sadeeshkumar H."/>
            <person name="Chakraborty R."/>
            <person name="Zane G.M."/>
            <person name="Rubin B.E."/>
            <person name="Wall J.D."/>
            <person name="Visel A."/>
            <person name="Bristow J."/>
            <person name="Blow M.J."/>
            <person name="Arkin A.P."/>
            <person name="Deutschbauer A.M."/>
        </authorList>
    </citation>
    <scope>NUCLEOTIDE SEQUENCE [LARGE SCALE GENOMIC DNA]</scope>
    <source>
        <strain evidence="1 2">FW300-N1B4</strain>
    </source>
</reference>
<organism evidence="1 2">
    <name type="scientific">Pseudomonas fluorescens</name>
    <dbReference type="NCBI Taxonomy" id="294"/>
    <lineage>
        <taxon>Bacteria</taxon>
        <taxon>Pseudomonadati</taxon>
        <taxon>Pseudomonadota</taxon>
        <taxon>Gammaproteobacteria</taxon>
        <taxon>Pseudomonadales</taxon>
        <taxon>Pseudomonadaceae</taxon>
        <taxon>Pseudomonas</taxon>
    </lineage>
</organism>
<dbReference type="RefSeq" id="WP_063343858.1">
    <property type="nucleotide sequence ID" value="NZ_LUKJ01000003.1"/>
</dbReference>
<protein>
    <submittedName>
        <fullName evidence="1">Uncharacterized protein</fullName>
    </submittedName>
</protein>
<gene>
    <name evidence="1" type="ORF">A1D17_30345</name>
</gene>
<name>A0A166QGN7_PSEFL</name>
<dbReference type="OrthoDB" id="6898400at2"/>